<protein>
    <recommendedName>
        <fullName evidence="5">RRM domain-containing protein</fullName>
    </recommendedName>
</protein>
<dbReference type="InterPro" id="IPR051229">
    <property type="entry name" value="ALYREF_mRNA_export"/>
</dbReference>
<feature type="compositionally biased region" description="Pro residues" evidence="4">
    <location>
        <begin position="817"/>
        <end position="829"/>
    </location>
</feature>
<dbReference type="RefSeq" id="XP_053023095.1">
    <property type="nucleotide sequence ID" value="XM_053171875.1"/>
</dbReference>
<dbReference type="InterPro" id="IPR035979">
    <property type="entry name" value="RBD_domain_sf"/>
</dbReference>
<feature type="compositionally biased region" description="Gly residues" evidence="4">
    <location>
        <begin position="264"/>
        <end position="276"/>
    </location>
</feature>
<name>A0ABY7CS66_9BASI</name>
<reference evidence="6" key="1">
    <citation type="submission" date="2022-10" db="EMBL/GenBank/DDBJ databases">
        <title>Puccinia triticina Genome sequencing and assembly.</title>
        <authorList>
            <person name="Li C."/>
        </authorList>
    </citation>
    <scope>NUCLEOTIDE SEQUENCE</scope>
    <source>
        <strain evidence="6">Pt15</strain>
    </source>
</reference>
<dbReference type="InterPro" id="IPR000504">
    <property type="entry name" value="RRM_dom"/>
</dbReference>
<evidence type="ECO:0000256" key="4">
    <source>
        <dbReference type="SAM" id="MobiDB-lite"/>
    </source>
</evidence>
<feature type="compositionally biased region" description="Basic and acidic residues" evidence="4">
    <location>
        <begin position="67"/>
        <end position="81"/>
    </location>
</feature>
<accession>A0ABY7CS66</accession>
<feature type="region of interest" description="Disordered" evidence="4">
    <location>
        <begin position="1"/>
        <end position="103"/>
    </location>
</feature>
<dbReference type="Gene3D" id="3.30.70.330">
    <property type="match status" value="1"/>
</dbReference>
<organism evidence="6 7">
    <name type="scientific">Puccinia triticina</name>
    <dbReference type="NCBI Taxonomy" id="208348"/>
    <lineage>
        <taxon>Eukaryota</taxon>
        <taxon>Fungi</taxon>
        <taxon>Dikarya</taxon>
        <taxon>Basidiomycota</taxon>
        <taxon>Pucciniomycotina</taxon>
        <taxon>Pucciniomycetes</taxon>
        <taxon>Pucciniales</taxon>
        <taxon>Pucciniaceae</taxon>
        <taxon>Puccinia</taxon>
    </lineage>
</organism>
<dbReference type="PROSITE" id="PS50102">
    <property type="entry name" value="RRM"/>
    <property type="match status" value="1"/>
</dbReference>
<gene>
    <name evidence="6" type="ORF">PtA15_8A444</name>
</gene>
<dbReference type="SUPFAM" id="SSF54928">
    <property type="entry name" value="RNA-binding domain, RBD"/>
    <property type="match status" value="1"/>
</dbReference>
<dbReference type="Pfam" id="PF00076">
    <property type="entry name" value="RRM_1"/>
    <property type="match status" value="1"/>
</dbReference>
<feature type="region of interest" description="Disordered" evidence="4">
    <location>
        <begin position="811"/>
        <end position="874"/>
    </location>
</feature>
<dbReference type="PANTHER" id="PTHR19965">
    <property type="entry name" value="RNA AND EXPORT FACTOR BINDING PROTEIN"/>
    <property type="match status" value="1"/>
</dbReference>
<evidence type="ECO:0000313" key="6">
    <source>
        <dbReference type="EMBL" id="WAQ87540.1"/>
    </source>
</evidence>
<feature type="region of interest" description="Disordered" evidence="4">
    <location>
        <begin position="422"/>
        <end position="461"/>
    </location>
</feature>
<evidence type="ECO:0000256" key="1">
    <source>
        <dbReference type="ARBA" id="ARBA00022884"/>
    </source>
</evidence>
<feature type="compositionally biased region" description="Basic and acidic residues" evidence="4">
    <location>
        <begin position="705"/>
        <end position="723"/>
    </location>
</feature>
<evidence type="ECO:0000259" key="5">
    <source>
        <dbReference type="PROSITE" id="PS50102"/>
    </source>
</evidence>
<dbReference type="EMBL" id="CP110428">
    <property type="protein sequence ID" value="WAQ87540.1"/>
    <property type="molecule type" value="Genomic_DNA"/>
</dbReference>
<evidence type="ECO:0000256" key="3">
    <source>
        <dbReference type="SAM" id="Coils"/>
    </source>
</evidence>
<dbReference type="SMART" id="SM00360">
    <property type="entry name" value="RRM"/>
    <property type="match status" value="1"/>
</dbReference>
<feature type="coiled-coil region" evidence="3">
    <location>
        <begin position="920"/>
        <end position="1065"/>
    </location>
</feature>
<feature type="region of interest" description="Disordered" evidence="4">
    <location>
        <begin position="501"/>
        <end position="523"/>
    </location>
</feature>
<dbReference type="GeneID" id="77812770"/>
<evidence type="ECO:0000313" key="7">
    <source>
        <dbReference type="Proteomes" id="UP001164743"/>
    </source>
</evidence>
<keyword evidence="3" id="KW-0175">Coiled coil</keyword>
<feature type="compositionally biased region" description="Polar residues" evidence="4">
    <location>
        <begin position="501"/>
        <end position="514"/>
    </location>
</feature>
<feature type="region of interest" description="Disordered" evidence="4">
    <location>
        <begin position="218"/>
        <end position="302"/>
    </location>
</feature>
<evidence type="ECO:0000256" key="2">
    <source>
        <dbReference type="PROSITE-ProRule" id="PRU00176"/>
    </source>
</evidence>
<feature type="region of interest" description="Disordered" evidence="4">
    <location>
        <begin position="699"/>
        <end position="723"/>
    </location>
</feature>
<feature type="compositionally biased region" description="Basic and acidic residues" evidence="4">
    <location>
        <begin position="251"/>
        <end position="262"/>
    </location>
</feature>
<dbReference type="Proteomes" id="UP001164743">
    <property type="component" value="Chromosome 8A"/>
</dbReference>
<sequence length="1066" mass="116555">MTLLLNHSLDQVRRSRNAGQAGEAPGGKLRQVSIRRSSLAPGLAREPSPLIPGTLPVPPPRPFKSNDSWKHDLFEHGESKAGSHPPRLLHADDRPGDEDVDQGRSTSLLITNLHYDVSEAELEALFSQIGKIDRGPFIKFDHSGRATEGLAFVAYANESHAEAAIEAFHGASAKGQPIGVQFEHSIPGWVRSALGMNRHQVASEGLPATFGLLGRMQQDRPPRGRAHFSPYDAGRPRGPRASFPPVGKARAGLDGREQRRTGELYGGGVRARGGPGPRSAGRARWPGERAGGSRGAAKSASELDRELEAFMGSSSSSQPSHRGSLRREMMAQLACTQALLEADPAHLLSLDDFSQHKKNIARLEHQLSAATAKLTLELNHLPLLKHLHHHNQTLHTQLTHLRTASLQHLVAILALGFNRLEHQQPPSPASSIPSHRTFDGPHLFANSNTPERKPAPPGTHRLKQEIDSLKSLLSARDATIAEQASDLSLLELEVETLKQSLADQSTTHKQQASARSRAERSQIDSLRKENGQLSQALDAAREQASAREQELALAKKENSNRQSEQISELNKTLATRAREADERAREASHSHAALESQIAKLTADLESTRELGARALDGRDERVAEGDARYAALEAAQQAEWQALAARLTTLSTKLHEQHPQARLVIPPVQPGQQAQFVDRLVDALDAYLSGALALLAAPPPEDDQGLREQLDQARRSHEHERRELADKLALLEAEKQAAAHGQREDEGMEAERRELEAARLELAALRQQLAASAPEDPVPTIERTLRELWKRLPPNLEARAAASLDADLSSLRAGYEPPPPPPPPPPPKKLGISAGASLGGLFGLGKRASPAPPPSSASSADDHPAPAPHPSAPEFSVELALDRLRLLVDSDARMVDRLFLYEAEKDSHKSNSLRAQKLVTESQDALRIYQAQVKELEERLEYADTQSAAMLEKVNDLMESEEKAHMLGRRAEATIQKYQSELSELRAQLAIQAAPPPSSEGDKKLATEVQTLKDQLEDLTDELVDLRARELKLRETFLAELDELNQANSALKAKNKALERALKTQ</sequence>
<dbReference type="InterPro" id="IPR012677">
    <property type="entry name" value="Nucleotide-bd_a/b_plait_sf"/>
</dbReference>
<dbReference type="PANTHER" id="PTHR19965:SF82">
    <property type="entry name" value="THO COMPLEX SUBUNIT 4"/>
    <property type="match status" value="1"/>
</dbReference>
<feature type="domain" description="RRM" evidence="5">
    <location>
        <begin position="106"/>
        <end position="185"/>
    </location>
</feature>
<keyword evidence="1 2" id="KW-0694">RNA-binding</keyword>
<keyword evidence="7" id="KW-1185">Reference proteome</keyword>
<proteinExistence type="predicted"/>